<dbReference type="EMBL" id="AP023189">
    <property type="protein sequence ID" value="BCG26049.1"/>
    <property type="molecule type" value="Genomic_DNA"/>
</dbReference>
<reference evidence="1 3" key="1">
    <citation type="submission" date="2020-05" db="EMBL/GenBank/DDBJ databases">
        <title>Characterization of novel class B3 metallo-beta-lactamase from novel Pseudomonas species.</title>
        <authorList>
            <person name="Yamada K."/>
            <person name="Aoki K."/>
            <person name="Ishii Y."/>
        </authorList>
    </citation>
    <scope>NUCLEOTIDE SEQUENCE [LARGE SCALE GENOMIC DNA]</scope>
    <source>
        <strain evidence="1 3">TUM18999</strain>
        <strain evidence="2 4">TUM20286</strain>
    </source>
</reference>
<gene>
    <name evidence="1" type="ORF">TUM18999_42400</name>
    <name evidence="2" type="ORF">TUM20286_09720</name>
</gene>
<dbReference type="KEGG" id="ptw:TUM18999_42400"/>
<accession>A0A6J4E9J0</accession>
<dbReference type="Proteomes" id="UP000509383">
    <property type="component" value="Chromosome"/>
</dbReference>
<dbReference type="AlphaFoldDB" id="A0A6J4E9J0"/>
<sequence length="54" mass="6393">MTDWFLFTPVMRQLCTLHELRALYTLADLCDFHDAIAEWDDAQRQAHERQANGK</sequence>
<evidence type="ECO:0000313" key="1">
    <source>
        <dbReference type="EMBL" id="BCG26049.1"/>
    </source>
</evidence>
<name>A0A6J4E9J0_9PSED</name>
<proteinExistence type="predicted"/>
<evidence type="ECO:0000313" key="4">
    <source>
        <dbReference type="Proteomes" id="UP001054892"/>
    </source>
</evidence>
<dbReference type="Proteomes" id="UP001054892">
    <property type="component" value="Unassembled WGS sequence"/>
</dbReference>
<dbReference type="EMBL" id="BQKM01000001">
    <property type="protein sequence ID" value="GJN51220.1"/>
    <property type="molecule type" value="Genomic_DNA"/>
</dbReference>
<dbReference type="RefSeq" id="WP_173171722.1">
    <property type="nucleotide sequence ID" value="NZ_AP023189.1"/>
</dbReference>
<protein>
    <submittedName>
        <fullName evidence="1">Uncharacterized protein</fullName>
    </submittedName>
</protein>
<evidence type="ECO:0000313" key="3">
    <source>
        <dbReference type="Proteomes" id="UP000509383"/>
    </source>
</evidence>
<keyword evidence="4" id="KW-1185">Reference proteome</keyword>
<evidence type="ECO:0000313" key="2">
    <source>
        <dbReference type="EMBL" id="GJN51220.1"/>
    </source>
</evidence>
<organism evidence="1 3">
    <name type="scientific">Pseudomonas tohonis</name>
    <dbReference type="NCBI Taxonomy" id="2725477"/>
    <lineage>
        <taxon>Bacteria</taxon>
        <taxon>Pseudomonadati</taxon>
        <taxon>Pseudomonadota</taxon>
        <taxon>Gammaproteobacteria</taxon>
        <taxon>Pseudomonadales</taxon>
        <taxon>Pseudomonadaceae</taxon>
        <taxon>Pseudomonas</taxon>
    </lineage>
</organism>